<evidence type="ECO:0000256" key="6">
    <source>
        <dbReference type="ARBA" id="ARBA00022989"/>
    </source>
</evidence>
<dbReference type="Proteomes" id="UP000193827">
    <property type="component" value="Unassembled WGS sequence"/>
</dbReference>
<dbReference type="PROSITE" id="PS50263">
    <property type="entry name" value="CN_HYDROLASE"/>
    <property type="match status" value="1"/>
</dbReference>
<evidence type="ECO:0000313" key="11">
    <source>
        <dbReference type="EMBL" id="SLN32699.1"/>
    </source>
</evidence>
<feature type="domain" description="CN hydrolase" evidence="10">
    <location>
        <begin position="228"/>
        <end position="466"/>
    </location>
</feature>
<dbReference type="InterPro" id="IPR045378">
    <property type="entry name" value="LNT_N"/>
</dbReference>
<comment type="subcellular location">
    <subcellularLocation>
        <location evidence="1 9">Cell membrane</location>
        <topology evidence="1 9">Multi-pass membrane protein</topology>
    </subcellularLocation>
</comment>
<feature type="transmembrane region" description="Helical" evidence="9">
    <location>
        <begin position="472"/>
        <end position="495"/>
    </location>
</feature>
<protein>
    <recommendedName>
        <fullName evidence="9">Apolipoprotein N-acyltransferase</fullName>
        <shortName evidence="9">ALP N-acyltransferase</shortName>
        <ecNumber evidence="9">2.3.1.269</ecNumber>
    </recommendedName>
</protein>
<dbReference type="Pfam" id="PF20154">
    <property type="entry name" value="LNT_N"/>
    <property type="match status" value="1"/>
</dbReference>
<evidence type="ECO:0000256" key="8">
    <source>
        <dbReference type="ARBA" id="ARBA00023315"/>
    </source>
</evidence>
<keyword evidence="4 9" id="KW-0808">Transferase</keyword>
<evidence type="ECO:0000256" key="5">
    <source>
        <dbReference type="ARBA" id="ARBA00022692"/>
    </source>
</evidence>
<keyword evidence="8 9" id="KW-0012">Acyltransferase</keyword>
<organism evidence="11 12">
    <name type="scientific">Roseovarius litorisediminis</name>
    <dbReference type="NCBI Taxonomy" id="1312363"/>
    <lineage>
        <taxon>Bacteria</taxon>
        <taxon>Pseudomonadati</taxon>
        <taxon>Pseudomonadota</taxon>
        <taxon>Alphaproteobacteria</taxon>
        <taxon>Rhodobacterales</taxon>
        <taxon>Roseobacteraceae</taxon>
        <taxon>Roseovarius</taxon>
    </lineage>
</organism>
<dbReference type="GO" id="GO:0016410">
    <property type="term" value="F:N-acyltransferase activity"/>
    <property type="evidence" value="ECO:0007669"/>
    <property type="project" value="UniProtKB-UniRule"/>
</dbReference>
<accession>A0A1Y5S5C7</accession>
<keyword evidence="12" id="KW-1185">Reference proteome</keyword>
<gene>
    <name evidence="9 11" type="primary">lnt</name>
    <name evidence="11" type="ORF">PEL8287_01566</name>
</gene>
<feature type="transmembrane region" description="Helical" evidence="9">
    <location>
        <begin position="192"/>
        <end position="212"/>
    </location>
</feature>
<dbReference type="InterPro" id="IPR036526">
    <property type="entry name" value="C-N_Hydrolase_sf"/>
</dbReference>
<keyword evidence="7 9" id="KW-0472">Membrane</keyword>
<keyword evidence="5 9" id="KW-0812">Transmembrane</keyword>
<dbReference type="PANTHER" id="PTHR38686:SF1">
    <property type="entry name" value="APOLIPOPROTEIN N-ACYLTRANSFERASE"/>
    <property type="match status" value="1"/>
</dbReference>
<dbReference type="InterPro" id="IPR004563">
    <property type="entry name" value="Apolipo_AcylTrfase"/>
</dbReference>
<dbReference type="GO" id="GO:0005886">
    <property type="term" value="C:plasma membrane"/>
    <property type="evidence" value="ECO:0007669"/>
    <property type="project" value="UniProtKB-SubCell"/>
</dbReference>
<name>A0A1Y5S5C7_9RHOB</name>
<comment type="catalytic activity">
    <reaction evidence="9">
        <text>N-terminal S-1,2-diacyl-sn-glyceryl-L-cysteinyl-[lipoprotein] + a glycerophospholipid = N-acyl-S-1,2-diacyl-sn-glyceryl-L-cysteinyl-[lipoprotein] + a 2-acyl-sn-glycero-3-phospholipid + H(+)</text>
        <dbReference type="Rhea" id="RHEA:48228"/>
        <dbReference type="Rhea" id="RHEA-COMP:14681"/>
        <dbReference type="Rhea" id="RHEA-COMP:14684"/>
        <dbReference type="ChEBI" id="CHEBI:15378"/>
        <dbReference type="ChEBI" id="CHEBI:136912"/>
        <dbReference type="ChEBI" id="CHEBI:140656"/>
        <dbReference type="ChEBI" id="CHEBI:140657"/>
        <dbReference type="ChEBI" id="CHEBI:140660"/>
        <dbReference type="EC" id="2.3.1.269"/>
    </reaction>
</comment>
<reference evidence="11 12" key="1">
    <citation type="submission" date="2017-03" db="EMBL/GenBank/DDBJ databases">
        <authorList>
            <person name="Afonso C.L."/>
            <person name="Miller P.J."/>
            <person name="Scott M.A."/>
            <person name="Spackman E."/>
            <person name="Goraichik I."/>
            <person name="Dimitrov K.M."/>
            <person name="Suarez D.L."/>
            <person name="Swayne D.E."/>
        </authorList>
    </citation>
    <scope>NUCLEOTIDE SEQUENCE [LARGE SCALE GENOMIC DNA]</scope>
    <source>
        <strain evidence="11 12">CECT 8287</strain>
    </source>
</reference>
<dbReference type="RefSeq" id="WP_139837732.1">
    <property type="nucleotide sequence ID" value="NZ_FWFL01000003.1"/>
</dbReference>
<feature type="transmembrane region" description="Helical" evidence="9">
    <location>
        <begin position="39"/>
        <end position="57"/>
    </location>
</feature>
<dbReference type="InterPro" id="IPR003010">
    <property type="entry name" value="C-N_Hydrolase"/>
</dbReference>
<dbReference type="AlphaFoldDB" id="A0A1Y5S5C7"/>
<feature type="transmembrane region" description="Helical" evidence="9">
    <location>
        <begin position="16"/>
        <end position="33"/>
    </location>
</feature>
<evidence type="ECO:0000256" key="9">
    <source>
        <dbReference type="HAMAP-Rule" id="MF_01148"/>
    </source>
</evidence>
<comment type="function">
    <text evidence="9">Catalyzes the phospholipid dependent N-acylation of the N-terminal cysteine of apolipoprotein, the last step in lipoprotein maturation.</text>
</comment>
<evidence type="ECO:0000256" key="4">
    <source>
        <dbReference type="ARBA" id="ARBA00022679"/>
    </source>
</evidence>
<evidence type="ECO:0000313" key="12">
    <source>
        <dbReference type="Proteomes" id="UP000193827"/>
    </source>
</evidence>
<dbReference type="HAMAP" id="MF_01148">
    <property type="entry name" value="Lnt"/>
    <property type="match status" value="1"/>
</dbReference>
<feature type="transmembrane region" description="Helical" evidence="9">
    <location>
        <begin position="95"/>
        <end position="119"/>
    </location>
</feature>
<dbReference type="EMBL" id="FWFL01000003">
    <property type="protein sequence ID" value="SLN32699.1"/>
    <property type="molecule type" value="Genomic_DNA"/>
</dbReference>
<dbReference type="OrthoDB" id="9804277at2"/>
<dbReference type="EC" id="2.3.1.269" evidence="9"/>
<evidence type="ECO:0000256" key="3">
    <source>
        <dbReference type="ARBA" id="ARBA00022475"/>
    </source>
</evidence>
<comment type="similarity">
    <text evidence="2 9">Belongs to the CN hydrolase family. Apolipoprotein N-acyltransferase subfamily.</text>
</comment>
<evidence type="ECO:0000256" key="2">
    <source>
        <dbReference type="ARBA" id="ARBA00010065"/>
    </source>
</evidence>
<evidence type="ECO:0000259" key="10">
    <source>
        <dbReference type="PROSITE" id="PS50263"/>
    </source>
</evidence>
<dbReference type="GO" id="GO:0042158">
    <property type="term" value="P:lipoprotein biosynthetic process"/>
    <property type="evidence" value="ECO:0007669"/>
    <property type="project" value="UniProtKB-UniRule"/>
</dbReference>
<evidence type="ECO:0000256" key="1">
    <source>
        <dbReference type="ARBA" id="ARBA00004651"/>
    </source>
</evidence>
<proteinExistence type="inferred from homology"/>
<dbReference type="Pfam" id="PF00795">
    <property type="entry name" value="CN_hydrolase"/>
    <property type="match status" value="1"/>
</dbReference>
<dbReference type="Gene3D" id="3.60.110.10">
    <property type="entry name" value="Carbon-nitrogen hydrolase"/>
    <property type="match status" value="1"/>
</dbReference>
<feature type="transmembrane region" description="Helical" evidence="9">
    <location>
        <begin position="165"/>
        <end position="185"/>
    </location>
</feature>
<dbReference type="PANTHER" id="PTHR38686">
    <property type="entry name" value="APOLIPOPROTEIN N-ACYLTRANSFERASE"/>
    <property type="match status" value="1"/>
</dbReference>
<keyword evidence="6 9" id="KW-1133">Transmembrane helix</keyword>
<dbReference type="UniPathway" id="UPA00666"/>
<dbReference type="NCBIfam" id="TIGR00546">
    <property type="entry name" value="lnt"/>
    <property type="match status" value="1"/>
</dbReference>
<keyword evidence="3 9" id="KW-1003">Cell membrane</keyword>
<comment type="pathway">
    <text evidence="9">Protein modification; lipoprotein biosynthesis (N-acyl transfer).</text>
</comment>
<sequence length="503" mass="53606">MTTALMLVDRARGFRPIYRLLICAVLGAFAALGQEPWGIWPATIVGLAASFGFFVIARSWAQAVWTGWAFGTGYFMLALSWIVEPFLVDVARHGWMAPFALLGLSGGLALFWGAAFAVARGCGGAAAAWIASFTLAEAARGYVLTGFPWAQPGHVWIDTPVLQSAGYTGSLGLTVILLLAAVSVWCIASGRWVSGGAGLALIAAVWGAGTVLPPEMQILKDAPVVRLIQPNAPQHEKWNPEKVQLFFDRQIEFTRTGARPDLIVWPETAVPVTLNRAGPTLNVIAEAAGGVPVVLGIRRFEGMRLFNSLVLLDESGAVDSIYDKHHLVPFGEYIPYGDQLGQFGIRGMAAGEGDGFSAGPGAQVIQLGQLGRALPLICYEGVFPQDVASAPGRADFMLLITNDAWFGAVSGPYQHLAQARLRSVEQGLPMIRVANTGVSAMIDPWGQIIAEIPLGEAGWSDAPLPSPRPPTVYAASGDLPLFALLLVVLGLSLIYDRKVQPRS</sequence>
<dbReference type="SUPFAM" id="SSF56317">
    <property type="entry name" value="Carbon-nitrogen hydrolase"/>
    <property type="match status" value="1"/>
</dbReference>
<evidence type="ECO:0000256" key="7">
    <source>
        <dbReference type="ARBA" id="ARBA00023136"/>
    </source>
</evidence>
<feature type="transmembrane region" description="Helical" evidence="9">
    <location>
        <begin position="64"/>
        <end position="83"/>
    </location>
</feature>
<keyword evidence="11" id="KW-0449">Lipoprotein</keyword>
<feature type="transmembrane region" description="Helical" evidence="9">
    <location>
        <begin position="126"/>
        <end position="145"/>
    </location>
</feature>
<dbReference type="CDD" id="cd07571">
    <property type="entry name" value="ALP_N-acyl_transferase"/>
    <property type="match status" value="1"/>
</dbReference>